<dbReference type="SUPFAM" id="SSF55469">
    <property type="entry name" value="FMN-dependent nitroreductase-like"/>
    <property type="match status" value="1"/>
</dbReference>
<name>A0A1H9R3N7_9LACT</name>
<dbReference type="Pfam" id="PF00881">
    <property type="entry name" value="Nitroreductase"/>
    <property type="match status" value="1"/>
</dbReference>
<protein>
    <submittedName>
        <fullName evidence="2">Nitroreductase</fullName>
    </submittedName>
</protein>
<gene>
    <name evidence="2" type="ORF">SAMN04488559_10338</name>
</gene>
<dbReference type="EMBL" id="FOHA01000003">
    <property type="protein sequence ID" value="SER67354.1"/>
    <property type="molecule type" value="Genomic_DNA"/>
</dbReference>
<dbReference type="AlphaFoldDB" id="A0A1H9R3N7"/>
<sequence length="195" mass="22474">MQQSISEAIVKRRTSKTSLDTPISFEEIQALLEKASYAPFHGKSEPWLAKIVTTSKEKEWLFEQVMACYERNQLLIDHETKERLTKKMTRLILQAPATILFSCETCPDNKRKHYDAIEATSALIQNFSLLAWEKEIVGFWVTSPFILDAPLAKKLGFPENYELIANYRLGYRDFDQPLKEATRQPVDNWASALLS</sequence>
<dbReference type="PANTHER" id="PTHR43821:SF1">
    <property type="entry name" value="NAD(P)H NITROREDUCTASE YDJA-RELATED"/>
    <property type="match status" value="1"/>
</dbReference>
<proteinExistence type="predicted"/>
<dbReference type="Proteomes" id="UP000198948">
    <property type="component" value="Unassembled WGS sequence"/>
</dbReference>
<dbReference type="STRING" id="142588.SAMN04488559_10338"/>
<evidence type="ECO:0000313" key="2">
    <source>
        <dbReference type="EMBL" id="SER67354.1"/>
    </source>
</evidence>
<feature type="domain" description="Nitroreductase" evidence="1">
    <location>
        <begin position="9"/>
        <end position="171"/>
    </location>
</feature>
<accession>A0A1H9R3N7</accession>
<organism evidence="2 3">
    <name type="scientific">Isobaculum melis</name>
    <dbReference type="NCBI Taxonomy" id="142588"/>
    <lineage>
        <taxon>Bacteria</taxon>
        <taxon>Bacillati</taxon>
        <taxon>Bacillota</taxon>
        <taxon>Bacilli</taxon>
        <taxon>Lactobacillales</taxon>
        <taxon>Carnobacteriaceae</taxon>
        <taxon>Isobaculum</taxon>
    </lineage>
</organism>
<dbReference type="InterPro" id="IPR029479">
    <property type="entry name" value="Nitroreductase"/>
</dbReference>
<dbReference type="OrthoDB" id="9804207at2"/>
<evidence type="ECO:0000313" key="3">
    <source>
        <dbReference type="Proteomes" id="UP000198948"/>
    </source>
</evidence>
<dbReference type="PANTHER" id="PTHR43821">
    <property type="entry name" value="NAD(P)H NITROREDUCTASE YDJA-RELATED"/>
    <property type="match status" value="1"/>
</dbReference>
<reference evidence="2 3" key="1">
    <citation type="submission" date="2016-10" db="EMBL/GenBank/DDBJ databases">
        <authorList>
            <person name="de Groot N.N."/>
        </authorList>
    </citation>
    <scope>NUCLEOTIDE SEQUENCE [LARGE SCALE GENOMIC DNA]</scope>
    <source>
        <strain evidence="2 3">DSM 13760</strain>
    </source>
</reference>
<keyword evidence="3" id="KW-1185">Reference proteome</keyword>
<dbReference type="RefSeq" id="WP_092650441.1">
    <property type="nucleotide sequence ID" value="NZ_FOHA01000003.1"/>
</dbReference>
<evidence type="ECO:0000259" key="1">
    <source>
        <dbReference type="Pfam" id="PF00881"/>
    </source>
</evidence>
<dbReference type="InterPro" id="IPR052530">
    <property type="entry name" value="NAD(P)H_nitroreductase"/>
</dbReference>
<dbReference type="GO" id="GO:0016491">
    <property type="term" value="F:oxidoreductase activity"/>
    <property type="evidence" value="ECO:0007669"/>
    <property type="project" value="InterPro"/>
</dbReference>
<dbReference type="InterPro" id="IPR000415">
    <property type="entry name" value="Nitroreductase-like"/>
</dbReference>
<dbReference type="Gene3D" id="3.40.109.10">
    <property type="entry name" value="NADH Oxidase"/>
    <property type="match status" value="1"/>
</dbReference>